<feature type="compositionally biased region" description="Pro residues" evidence="1">
    <location>
        <begin position="129"/>
        <end position="148"/>
    </location>
</feature>
<evidence type="ECO:0000313" key="2">
    <source>
        <dbReference type="EMBL" id="AUX22078.1"/>
    </source>
</evidence>
<dbReference type="AlphaFoldDB" id="A0A4P2PZM4"/>
<dbReference type="RefSeq" id="WP_242516157.1">
    <property type="nucleotide sequence ID" value="NZ_CP012670.1"/>
</dbReference>
<reference evidence="2 3" key="1">
    <citation type="submission" date="2015-09" db="EMBL/GenBank/DDBJ databases">
        <title>Sorangium comparison.</title>
        <authorList>
            <person name="Zaburannyi N."/>
            <person name="Bunk B."/>
            <person name="Overmann J."/>
            <person name="Mueller R."/>
        </authorList>
    </citation>
    <scope>NUCLEOTIDE SEQUENCE [LARGE SCALE GENOMIC DNA]</scope>
    <source>
        <strain evidence="2 3">So ceGT47</strain>
    </source>
</reference>
<sequence>MPDARVQKATFSRASCGHEFALFGGSWAEIAGKTAATQEEVKRAGEIGPQIIAALGVREHGKGPGPTEAADKRARAFSLLVHAYDQTRRAVAYLRWDEGDADTIAPSLYKGRAGRTTSSSSDTADTPPDEAPGPTAPASPGTAPPVPLPGTAAPTTTPSGTAPPGVAPNGAPPTS</sequence>
<dbReference type="Proteomes" id="UP000295781">
    <property type="component" value="Chromosome"/>
</dbReference>
<dbReference type="EMBL" id="CP012670">
    <property type="protein sequence ID" value="AUX22078.1"/>
    <property type="molecule type" value="Genomic_DNA"/>
</dbReference>
<organism evidence="2 3">
    <name type="scientific">Sorangium cellulosum</name>
    <name type="common">Polyangium cellulosum</name>
    <dbReference type="NCBI Taxonomy" id="56"/>
    <lineage>
        <taxon>Bacteria</taxon>
        <taxon>Pseudomonadati</taxon>
        <taxon>Myxococcota</taxon>
        <taxon>Polyangia</taxon>
        <taxon>Polyangiales</taxon>
        <taxon>Polyangiaceae</taxon>
        <taxon>Sorangium</taxon>
    </lineage>
</organism>
<protein>
    <submittedName>
        <fullName evidence="2">Uncharacterized protein</fullName>
    </submittedName>
</protein>
<gene>
    <name evidence="2" type="ORF">SOCEGT47_025790</name>
</gene>
<feature type="compositionally biased region" description="Low complexity" evidence="1">
    <location>
        <begin position="114"/>
        <end position="128"/>
    </location>
</feature>
<accession>A0A4P2PZM4</accession>
<feature type="compositionally biased region" description="Low complexity" evidence="1">
    <location>
        <begin position="149"/>
        <end position="169"/>
    </location>
</feature>
<feature type="region of interest" description="Disordered" evidence="1">
    <location>
        <begin position="104"/>
        <end position="175"/>
    </location>
</feature>
<evidence type="ECO:0000256" key="1">
    <source>
        <dbReference type="SAM" id="MobiDB-lite"/>
    </source>
</evidence>
<proteinExistence type="predicted"/>
<evidence type="ECO:0000313" key="3">
    <source>
        <dbReference type="Proteomes" id="UP000295781"/>
    </source>
</evidence>
<name>A0A4P2PZM4_SORCE</name>